<dbReference type="PROSITE" id="PS50109">
    <property type="entry name" value="HIS_KIN"/>
    <property type="match status" value="1"/>
</dbReference>
<feature type="compositionally biased region" description="Basic residues" evidence="14">
    <location>
        <begin position="936"/>
        <end position="952"/>
    </location>
</feature>
<keyword evidence="10" id="KW-0067">ATP-binding</keyword>
<keyword evidence="13 15" id="KW-0472">Membrane</keyword>
<dbReference type="Gene3D" id="1.10.287.130">
    <property type="match status" value="1"/>
</dbReference>
<keyword evidence="8" id="KW-0547">Nucleotide-binding</keyword>
<dbReference type="InterPro" id="IPR036097">
    <property type="entry name" value="HisK_dim/P_sf"/>
</dbReference>
<feature type="compositionally biased region" description="Polar residues" evidence="14">
    <location>
        <begin position="919"/>
        <end position="935"/>
    </location>
</feature>
<dbReference type="CDD" id="cd00082">
    <property type="entry name" value="HisKA"/>
    <property type="match status" value="1"/>
</dbReference>
<dbReference type="Gene3D" id="3.30.565.10">
    <property type="entry name" value="Histidine kinase-like ATPase, C-terminal domain"/>
    <property type="match status" value="1"/>
</dbReference>
<sequence length="952" mass="107863">MLDTKWKNNKNSSFLLPAIAISAAVSILFMSLFPLFQKKAEESYIDPLTEQDFISDLFAVNLVQYKYLREKADQKQYEYSDLYLETKIQNTYNRTEDDESESFSDSYTDMAMQTFLSTQRESINSQCMQFEGMLSSLGEMMDYYVEDLNSGTILSNSGTSLPDALSEQQADADKKSEYLYYLSLQYDSAGNISNVNVRCRDNAKQFLSRVQNAGHDFPLKLQEDVPSGYTYNYEANGRMADYTVYDEYNDMFATGSIHLTLMAPSNMRVIYGLTQAQYTELMKPDNYYEYMSNFQSLHFAGRNSYYQAGIAPAYLLFLLAAAVIGFFLCRKRILHNEEAINKIGRIPLEFTAAAVVLLFMASSQVIQFVYEFQNDLFLRNVRAGIGLDGKLGFLPLDKTIMFLLLLIVFLLAFLIGTNLSGFGRGYLKKHSLICRYWTRIVGKVREVVHDFYTDLVTYDIGTDANRIILKVIAVNFGILLIICCFWFAGIFGLIIYSVIIYFILKRYVKDIQSKYRKLLNATSSIAQGNLDTALSENFGIFESYKSQLWQIQADFKRAVNEEVKSQRMKTELITNVSHDLKTPLTAIITYIELLRDPSLPDEKRKEYLDILQRKANRLKVLIEDLFEISKASSKSVTLQIVDVDICNLLRQAYLEQDDRISSAGLDFKFSLPDEKIILPLDSQKTYRIFDNLYSNIVKYALSGTRVYILLKNEADYVQIELKNISATELSVAAEELTERFVRGDDARNTEGSGLGLAIAKSFAELQGGSMKIDIDGDLFKVILRFKKKNTDGAASGEEKAAAQGVTMTFGDKNGTTQQPGSGFFPGNNGYYGTPGYGTQNGGPQGNGYGNPNYYSPRPMQQGNTGRSFGTPYSNNYGGYPGNNTVRPNYPYQPNVPNMDWQNQNVPYPQDNRIIPSGVPLNSGSTQGPEPPQKNTFMKKRPKRERRKNNKEE</sequence>
<dbReference type="SUPFAM" id="SSF55874">
    <property type="entry name" value="ATPase domain of HSP90 chaperone/DNA topoisomerase II/histidine kinase"/>
    <property type="match status" value="1"/>
</dbReference>
<name>A0A1E3ACQ1_9FIRM</name>
<evidence type="ECO:0000256" key="15">
    <source>
        <dbReference type="SAM" id="Phobius"/>
    </source>
</evidence>
<reference evidence="17 18" key="1">
    <citation type="submission" date="2016-07" db="EMBL/GenBank/DDBJ databases">
        <title>Characterization of isolates of Eisenbergiella tayi derived from blood cultures, using whole genome sequencing.</title>
        <authorList>
            <person name="Burdz T."/>
            <person name="Wiebe D."/>
            <person name="Huynh C."/>
            <person name="Bernard K."/>
        </authorList>
    </citation>
    <scope>NUCLEOTIDE SEQUENCE [LARGE SCALE GENOMIC DNA]</scope>
    <source>
        <strain evidence="17 18">NML 110608</strain>
    </source>
</reference>
<keyword evidence="11 15" id="KW-1133">Transmembrane helix</keyword>
<dbReference type="SMART" id="SM00388">
    <property type="entry name" value="HisKA"/>
    <property type="match status" value="1"/>
</dbReference>
<feature type="transmembrane region" description="Helical" evidence="15">
    <location>
        <begin position="400"/>
        <end position="422"/>
    </location>
</feature>
<keyword evidence="4" id="KW-1003">Cell membrane</keyword>
<evidence type="ECO:0000256" key="5">
    <source>
        <dbReference type="ARBA" id="ARBA00022553"/>
    </source>
</evidence>
<dbReference type="InterPro" id="IPR003594">
    <property type="entry name" value="HATPase_dom"/>
</dbReference>
<feature type="domain" description="Histidine kinase" evidence="16">
    <location>
        <begin position="575"/>
        <end position="773"/>
    </location>
</feature>
<evidence type="ECO:0000256" key="10">
    <source>
        <dbReference type="ARBA" id="ARBA00022840"/>
    </source>
</evidence>
<feature type="transmembrane region" description="Helical" evidence="15">
    <location>
        <begin position="305"/>
        <end position="329"/>
    </location>
</feature>
<feature type="transmembrane region" description="Helical" evidence="15">
    <location>
        <begin position="476"/>
        <end position="504"/>
    </location>
</feature>
<feature type="compositionally biased region" description="Polar residues" evidence="14">
    <location>
        <begin position="858"/>
        <end position="867"/>
    </location>
</feature>
<dbReference type="InterPro" id="IPR050398">
    <property type="entry name" value="HssS/ArlS-like"/>
</dbReference>
<dbReference type="InterPro" id="IPR036890">
    <property type="entry name" value="HATPase_C_sf"/>
</dbReference>
<keyword evidence="9" id="KW-0418">Kinase</keyword>
<keyword evidence="12" id="KW-0902">Two-component regulatory system</keyword>
<evidence type="ECO:0000256" key="1">
    <source>
        <dbReference type="ARBA" id="ARBA00000085"/>
    </source>
</evidence>
<feature type="transmembrane region" description="Helical" evidence="15">
    <location>
        <begin position="350"/>
        <end position="370"/>
    </location>
</feature>
<feature type="transmembrane region" description="Helical" evidence="15">
    <location>
        <begin position="12"/>
        <end position="36"/>
    </location>
</feature>
<evidence type="ECO:0000256" key="7">
    <source>
        <dbReference type="ARBA" id="ARBA00022692"/>
    </source>
</evidence>
<evidence type="ECO:0000256" key="3">
    <source>
        <dbReference type="ARBA" id="ARBA00012438"/>
    </source>
</evidence>
<proteinExistence type="predicted"/>
<dbReference type="Pfam" id="PF02518">
    <property type="entry name" value="HATPase_c"/>
    <property type="match status" value="1"/>
</dbReference>
<accession>A0A1E3ACQ1</accession>
<evidence type="ECO:0000256" key="2">
    <source>
        <dbReference type="ARBA" id="ARBA00004651"/>
    </source>
</evidence>
<evidence type="ECO:0000256" key="4">
    <source>
        <dbReference type="ARBA" id="ARBA00022475"/>
    </source>
</evidence>
<evidence type="ECO:0000256" key="11">
    <source>
        <dbReference type="ARBA" id="ARBA00022989"/>
    </source>
</evidence>
<dbReference type="SMART" id="SM00387">
    <property type="entry name" value="HATPase_c"/>
    <property type="match status" value="1"/>
</dbReference>
<dbReference type="InterPro" id="IPR003661">
    <property type="entry name" value="HisK_dim/P_dom"/>
</dbReference>
<dbReference type="Pfam" id="PF00512">
    <property type="entry name" value="HisKA"/>
    <property type="match status" value="1"/>
</dbReference>
<evidence type="ECO:0000256" key="12">
    <source>
        <dbReference type="ARBA" id="ARBA00023012"/>
    </source>
</evidence>
<dbReference type="AlphaFoldDB" id="A0A1E3ACQ1"/>
<dbReference type="OrthoDB" id="9792991at2"/>
<evidence type="ECO:0000256" key="8">
    <source>
        <dbReference type="ARBA" id="ARBA00022741"/>
    </source>
</evidence>
<evidence type="ECO:0000256" key="14">
    <source>
        <dbReference type="SAM" id="MobiDB-lite"/>
    </source>
</evidence>
<feature type="region of interest" description="Disordered" evidence="14">
    <location>
        <begin position="840"/>
        <end position="952"/>
    </location>
</feature>
<dbReference type="PANTHER" id="PTHR45528:SF1">
    <property type="entry name" value="SENSOR HISTIDINE KINASE CPXA"/>
    <property type="match status" value="1"/>
</dbReference>
<gene>
    <name evidence="17" type="primary">phoR_9</name>
    <name evidence="17" type="ORF">BEI61_02408</name>
</gene>
<evidence type="ECO:0000256" key="6">
    <source>
        <dbReference type="ARBA" id="ARBA00022679"/>
    </source>
</evidence>
<evidence type="ECO:0000313" key="18">
    <source>
        <dbReference type="Proteomes" id="UP000094067"/>
    </source>
</evidence>
<keyword evidence="5" id="KW-0597">Phosphoprotein</keyword>
<dbReference type="PATRIC" id="fig|1432052.4.peg.2691"/>
<dbReference type="SUPFAM" id="SSF47384">
    <property type="entry name" value="Homodimeric domain of signal transducing histidine kinase"/>
    <property type="match status" value="1"/>
</dbReference>
<comment type="subcellular location">
    <subcellularLocation>
        <location evidence="2">Cell membrane</location>
        <topology evidence="2">Multi-pass membrane protein</topology>
    </subcellularLocation>
</comment>
<evidence type="ECO:0000259" key="16">
    <source>
        <dbReference type="PROSITE" id="PS50109"/>
    </source>
</evidence>
<dbReference type="GO" id="GO:0000155">
    <property type="term" value="F:phosphorelay sensor kinase activity"/>
    <property type="evidence" value="ECO:0007669"/>
    <property type="project" value="InterPro"/>
</dbReference>
<dbReference type="GO" id="GO:0005886">
    <property type="term" value="C:plasma membrane"/>
    <property type="evidence" value="ECO:0007669"/>
    <property type="project" value="UniProtKB-SubCell"/>
</dbReference>
<comment type="caution">
    <text evidence="17">The sequence shown here is derived from an EMBL/GenBank/DDBJ whole genome shotgun (WGS) entry which is preliminary data.</text>
</comment>
<dbReference type="FunFam" id="1.10.287.130:FF:000008">
    <property type="entry name" value="Two-component sensor histidine kinase"/>
    <property type="match status" value="1"/>
</dbReference>
<dbReference type="Proteomes" id="UP000094067">
    <property type="component" value="Unassembled WGS sequence"/>
</dbReference>
<keyword evidence="7 15" id="KW-0812">Transmembrane</keyword>
<dbReference type="EMBL" id="MCGH01000002">
    <property type="protein sequence ID" value="ODM06518.1"/>
    <property type="molecule type" value="Genomic_DNA"/>
</dbReference>
<protein>
    <recommendedName>
        <fullName evidence="3">histidine kinase</fullName>
        <ecNumber evidence="3">2.7.13.3</ecNumber>
    </recommendedName>
</protein>
<dbReference type="InterPro" id="IPR005467">
    <property type="entry name" value="His_kinase_dom"/>
</dbReference>
<evidence type="ECO:0000256" key="13">
    <source>
        <dbReference type="ARBA" id="ARBA00023136"/>
    </source>
</evidence>
<feature type="compositionally biased region" description="Low complexity" evidence="14">
    <location>
        <begin position="869"/>
        <end position="884"/>
    </location>
</feature>
<dbReference type="PANTHER" id="PTHR45528">
    <property type="entry name" value="SENSOR HISTIDINE KINASE CPXA"/>
    <property type="match status" value="1"/>
</dbReference>
<keyword evidence="6 17" id="KW-0808">Transferase</keyword>
<comment type="catalytic activity">
    <reaction evidence="1">
        <text>ATP + protein L-histidine = ADP + protein N-phospho-L-histidine.</text>
        <dbReference type="EC" id="2.7.13.3"/>
    </reaction>
</comment>
<evidence type="ECO:0000256" key="9">
    <source>
        <dbReference type="ARBA" id="ARBA00022777"/>
    </source>
</evidence>
<evidence type="ECO:0000313" key="17">
    <source>
        <dbReference type="EMBL" id="ODM06518.1"/>
    </source>
</evidence>
<dbReference type="RefSeq" id="WP_069409460.1">
    <property type="nucleotide sequence ID" value="NZ_DBFYTW010000024.1"/>
</dbReference>
<dbReference type="GO" id="GO:0005524">
    <property type="term" value="F:ATP binding"/>
    <property type="evidence" value="ECO:0007669"/>
    <property type="project" value="UniProtKB-KW"/>
</dbReference>
<organism evidence="17 18">
    <name type="scientific">Eisenbergiella tayi</name>
    <dbReference type="NCBI Taxonomy" id="1432052"/>
    <lineage>
        <taxon>Bacteria</taxon>
        <taxon>Bacillati</taxon>
        <taxon>Bacillota</taxon>
        <taxon>Clostridia</taxon>
        <taxon>Lachnospirales</taxon>
        <taxon>Lachnospiraceae</taxon>
        <taxon>Eisenbergiella</taxon>
    </lineage>
</organism>
<dbReference type="EC" id="2.7.13.3" evidence="3"/>